<protein>
    <submittedName>
        <fullName evidence="3">Uncharacterized protein DUF3251</fullName>
    </submittedName>
</protein>
<dbReference type="EMBL" id="VISQ01000001">
    <property type="protein sequence ID" value="TVZ68311.1"/>
    <property type="molecule type" value="Genomic_DNA"/>
</dbReference>
<proteinExistence type="predicted"/>
<keyword evidence="1" id="KW-0732">Signal</keyword>
<dbReference type="Gene3D" id="2.60.40.1620">
    <property type="entry name" value="Lipoprotein YajI-like"/>
    <property type="match status" value="1"/>
</dbReference>
<reference evidence="3" key="1">
    <citation type="submission" date="2019-06" db="EMBL/GenBank/DDBJ databases">
        <authorList>
            <person name="Deangelis K."/>
            <person name="Huntemann M."/>
            <person name="Clum A."/>
            <person name="Pillay M."/>
            <person name="Palaniappan K."/>
            <person name="Varghese N."/>
            <person name="Mikhailova N."/>
            <person name="Stamatis D."/>
            <person name="Reddy T."/>
            <person name="Daum C."/>
            <person name="Shapiro N."/>
            <person name="Ivanova N."/>
            <person name="Kyrpides N."/>
            <person name="Woyke T."/>
        </authorList>
    </citation>
    <scope>NUCLEOTIDE SEQUENCE [LARGE SCALE GENOMIC DNA]</scope>
    <source>
        <strain evidence="3">128R</strain>
    </source>
</reference>
<sequence length="185" mass="20165">MTISYRKVCLLTAMILLAGCAQNREIPKLKSQVVELKQMLGTLADQALALERQNRLNQNSTHGVYLLPAANNAARLQSSVGELSLSLNYVKNEANGSQAMLFIRTLSGQYLPDFTATVEWGQLDATTGMPLTADAQSQFIRSRSSLLPKTEQVFELRLSGLTPEQLGYIRVHSIEPATAAAANAD</sequence>
<evidence type="ECO:0000256" key="1">
    <source>
        <dbReference type="SAM" id="SignalP"/>
    </source>
</evidence>
<name>A0A559T135_SERFO</name>
<feature type="chain" id="PRO_5021911160" evidence="1">
    <location>
        <begin position="24"/>
        <end position="185"/>
    </location>
</feature>
<evidence type="ECO:0000259" key="2">
    <source>
        <dbReference type="Pfam" id="PF11622"/>
    </source>
</evidence>
<reference evidence="3" key="2">
    <citation type="submission" date="2019-08" db="EMBL/GenBank/DDBJ databases">
        <title>Investigation of anaerobic lignin degradation for improved lignocellulosic biofuels.</title>
        <authorList>
            <person name="Deangelis K.PhD."/>
        </authorList>
    </citation>
    <scope>NUCLEOTIDE SEQUENCE [LARGE SCALE GENOMIC DNA]</scope>
    <source>
        <strain evidence="3">128R</strain>
    </source>
</reference>
<dbReference type="PROSITE" id="PS51257">
    <property type="entry name" value="PROKAR_LIPOPROTEIN"/>
    <property type="match status" value="1"/>
</dbReference>
<organism evidence="3">
    <name type="scientific">Serratia fonticola</name>
    <dbReference type="NCBI Taxonomy" id="47917"/>
    <lineage>
        <taxon>Bacteria</taxon>
        <taxon>Pseudomonadati</taxon>
        <taxon>Pseudomonadota</taxon>
        <taxon>Gammaproteobacteria</taxon>
        <taxon>Enterobacterales</taxon>
        <taxon>Yersiniaceae</taxon>
        <taxon>Serratia</taxon>
    </lineage>
</organism>
<dbReference type="InterPro" id="IPR021658">
    <property type="entry name" value="DUF3251"/>
</dbReference>
<dbReference type="OrthoDB" id="6504692at2"/>
<evidence type="ECO:0000313" key="3">
    <source>
        <dbReference type="EMBL" id="TVZ68311.1"/>
    </source>
</evidence>
<dbReference type="InterPro" id="IPR037125">
    <property type="entry name" value="YajI-like_sf"/>
</dbReference>
<comment type="caution">
    <text evidence="3">The sequence shown here is derived from an EMBL/GenBank/DDBJ whole genome shotgun (WGS) entry which is preliminary data.</text>
</comment>
<feature type="signal peptide" evidence="1">
    <location>
        <begin position="1"/>
        <end position="23"/>
    </location>
</feature>
<dbReference type="Pfam" id="PF11622">
    <property type="entry name" value="DUF3251"/>
    <property type="match status" value="1"/>
</dbReference>
<accession>A0A559T135</accession>
<feature type="domain" description="DUF3251" evidence="2">
    <location>
        <begin position="20"/>
        <end position="179"/>
    </location>
</feature>
<dbReference type="NCBIfam" id="NF008575">
    <property type="entry name" value="PRK11530.1"/>
    <property type="match status" value="1"/>
</dbReference>
<dbReference type="AlphaFoldDB" id="A0A559T135"/>
<gene>
    <name evidence="3" type="ORF">FHU10_0741</name>
</gene>